<dbReference type="PANTHER" id="PTHR10791">
    <property type="entry name" value="RAG1-ACTIVATING PROTEIN 1"/>
    <property type="match status" value="1"/>
</dbReference>
<dbReference type="GO" id="GO:0051119">
    <property type="term" value="F:sugar transmembrane transporter activity"/>
    <property type="evidence" value="ECO:0007669"/>
    <property type="project" value="InterPro"/>
</dbReference>
<feature type="transmembrane region" description="Helical" evidence="10">
    <location>
        <begin position="110"/>
        <end position="131"/>
    </location>
</feature>
<dbReference type="FunFam" id="1.20.1280.290:FF:000003">
    <property type="entry name" value="Bidirectional sugar transporter SWEET"/>
    <property type="match status" value="1"/>
</dbReference>
<keyword evidence="6 10" id="KW-0812">Transmembrane</keyword>
<dbReference type="AlphaFoldDB" id="A0AAD7Q133"/>
<dbReference type="GO" id="GO:0005886">
    <property type="term" value="C:plasma membrane"/>
    <property type="evidence" value="ECO:0007669"/>
    <property type="project" value="UniProtKB-SubCell"/>
</dbReference>
<keyword evidence="12" id="KW-1185">Reference proteome</keyword>
<evidence type="ECO:0000313" key="12">
    <source>
        <dbReference type="Proteomes" id="UP001163823"/>
    </source>
</evidence>
<dbReference type="EMBL" id="JARAOO010000004">
    <property type="protein sequence ID" value="KAJ7972900.1"/>
    <property type="molecule type" value="Genomic_DNA"/>
</dbReference>
<dbReference type="FunFam" id="1.20.1280.290:FF:000001">
    <property type="entry name" value="Bidirectional sugar transporter SWEET"/>
    <property type="match status" value="1"/>
</dbReference>
<comment type="caution">
    <text evidence="11">The sequence shown here is derived from an EMBL/GenBank/DDBJ whole genome shotgun (WGS) entry which is preliminary data.</text>
</comment>
<evidence type="ECO:0000256" key="1">
    <source>
        <dbReference type="ARBA" id="ARBA00004651"/>
    </source>
</evidence>
<gene>
    <name evidence="11" type="ORF">O6P43_010719</name>
</gene>
<evidence type="ECO:0000256" key="5">
    <source>
        <dbReference type="ARBA" id="ARBA00022597"/>
    </source>
</evidence>
<dbReference type="GO" id="GO:0008515">
    <property type="term" value="F:sucrose transmembrane transporter activity"/>
    <property type="evidence" value="ECO:0007669"/>
    <property type="project" value="UniProtKB-ARBA"/>
</dbReference>
<evidence type="ECO:0000256" key="9">
    <source>
        <dbReference type="ARBA" id="ARBA00023136"/>
    </source>
</evidence>
<dbReference type="InterPro" id="IPR004316">
    <property type="entry name" value="SWEET_rpt"/>
</dbReference>
<keyword evidence="8 10" id="KW-1133">Transmembrane helix</keyword>
<feature type="transmembrane region" description="Helical" evidence="10">
    <location>
        <begin position="198"/>
        <end position="219"/>
    </location>
</feature>
<evidence type="ECO:0000256" key="2">
    <source>
        <dbReference type="ARBA" id="ARBA00007809"/>
    </source>
</evidence>
<dbReference type="InterPro" id="IPR047664">
    <property type="entry name" value="SWEET"/>
</dbReference>
<feature type="transmembrane region" description="Helical" evidence="10">
    <location>
        <begin position="50"/>
        <end position="68"/>
    </location>
</feature>
<sequence>MAAVTSHDHDQLSFVFGLLGNLVSFLVFLAPMITFFKIIKKRSTEGFHSVPYSVALFSCMLILYYAYLKGSGNALMLITINSFGSVIEIIYLSLFLIFAPGRARKRTVQLLLVFNMGAFGLILLITSFIPLDHQKRVEVVGWICAVFSVCVFASPLSVMRKVIKTKSVKYMPLPLSLCLTLTAAMWFCYGLFKKDFYIATPNIAGFALSCAQMALYFYYRKGQKKEEQPVVKKNKEIEIPDDAILIDGTVITIRTDEITNHRSSVETHKNQPAGNIETEGATACGTAHHHNVNDTSGC</sequence>
<keyword evidence="7" id="KW-0677">Repeat</keyword>
<evidence type="ECO:0000313" key="11">
    <source>
        <dbReference type="EMBL" id="KAJ7972900.1"/>
    </source>
</evidence>
<proteinExistence type="inferred from homology"/>
<feature type="transmembrane region" description="Helical" evidence="10">
    <location>
        <begin position="137"/>
        <end position="158"/>
    </location>
</feature>
<keyword evidence="5 10" id="KW-0762">Sugar transport</keyword>
<reference evidence="11" key="1">
    <citation type="journal article" date="2023" name="Science">
        <title>Elucidation of the pathway for biosynthesis of saponin adjuvants from the soapbark tree.</title>
        <authorList>
            <person name="Reed J."/>
            <person name="Orme A."/>
            <person name="El-Demerdash A."/>
            <person name="Owen C."/>
            <person name="Martin L.B.B."/>
            <person name="Misra R.C."/>
            <person name="Kikuchi S."/>
            <person name="Rejzek M."/>
            <person name="Martin A.C."/>
            <person name="Harkess A."/>
            <person name="Leebens-Mack J."/>
            <person name="Louveau T."/>
            <person name="Stephenson M.J."/>
            <person name="Osbourn A."/>
        </authorList>
    </citation>
    <scope>NUCLEOTIDE SEQUENCE</scope>
    <source>
        <strain evidence="11">S10</strain>
    </source>
</reference>
<accession>A0AAD7Q133</accession>
<evidence type="ECO:0000256" key="6">
    <source>
        <dbReference type="ARBA" id="ARBA00022692"/>
    </source>
</evidence>
<evidence type="ECO:0000256" key="7">
    <source>
        <dbReference type="ARBA" id="ARBA00022737"/>
    </source>
</evidence>
<feature type="transmembrane region" description="Helical" evidence="10">
    <location>
        <begin position="74"/>
        <end position="98"/>
    </location>
</feature>
<keyword evidence="9 10" id="KW-0472">Membrane</keyword>
<evidence type="ECO:0000256" key="4">
    <source>
        <dbReference type="ARBA" id="ARBA00022475"/>
    </source>
</evidence>
<dbReference type="KEGG" id="qsa:O6P43_010719"/>
<keyword evidence="4" id="KW-1003">Cell membrane</keyword>
<protein>
    <recommendedName>
        <fullName evidence="10">Bidirectional sugar transporter SWEET</fullName>
    </recommendedName>
</protein>
<comment type="similarity">
    <text evidence="2 10">Belongs to the SWEET sugar transporter family.</text>
</comment>
<dbReference type="Gene3D" id="1.20.1280.290">
    <property type="match status" value="2"/>
</dbReference>
<feature type="transmembrane region" description="Helical" evidence="10">
    <location>
        <begin position="170"/>
        <end position="192"/>
    </location>
</feature>
<feature type="transmembrane region" description="Helical" evidence="10">
    <location>
        <begin position="12"/>
        <end position="38"/>
    </location>
</feature>
<comment type="function">
    <text evidence="10">Mediates both low-affinity uptake and efflux of sugar across the membrane.</text>
</comment>
<evidence type="ECO:0000256" key="10">
    <source>
        <dbReference type="RuleBase" id="RU910715"/>
    </source>
</evidence>
<evidence type="ECO:0000256" key="8">
    <source>
        <dbReference type="ARBA" id="ARBA00022989"/>
    </source>
</evidence>
<dbReference type="PANTHER" id="PTHR10791:SF157">
    <property type="entry name" value="BIDIRECTIONAL SUGAR TRANSPORTER SWEET"/>
    <property type="match status" value="1"/>
</dbReference>
<dbReference type="Pfam" id="PF03083">
    <property type="entry name" value="MtN3_slv"/>
    <property type="match status" value="2"/>
</dbReference>
<comment type="subcellular location">
    <subcellularLocation>
        <location evidence="1 10">Cell membrane</location>
        <topology evidence="1 10">Multi-pass membrane protein</topology>
    </subcellularLocation>
</comment>
<name>A0AAD7Q133_QUISA</name>
<dbReference type="Proteomes" id="UP001163823">
    <property type="component" value="Chromosome 4"/>
</dbReference>
<keyword evidence="3 10" id="KW-0813">Transport</keyword>
<organism evidence="11 12">
    <name type="scientific">Quillaja saponaria</name>
    <name type="common">Soap bark tree</name>
    <dbReference type="NCBI Taxonomy" id="32244"/>
    <lineage>
        <taxon>Eukaryota</taxon>
        <taxon>Viridiplantae</taxon>
        <taxon>Streptophyta</taxon>
        <taxon>Embryophyta</taxon>
        <taxon>Tracheophyta</taxon>
        <taxon>Spermatophyta</taxon>
        <taxon>Magnoliopsida</taxon>
        <taxon>eudicotyledons</taxon>
        <taxon>Gunneridae</taxon>
        <taxon>Pentapetalae</taxon>
        <taxon>rosids</taxon>
        <taxon>fabids</taxon>
        <taxon>Fabales</taxon>
        <taxon>Quillajaceae</taxon>
        <taxon>Quillaja</taxon>
    </lineage>
</organism>
<evidence type="ECO:0000256" key="3">
    <source>
        <dbReference type="ARBA" id="ARBA00022448"/>
    </source>
</evidence>